<accession>A0AAE1YFB7</accession>
<dbReference type="EMBL" id="JACGWO010000004">
    <property type="protein sequence ID" value="KAK4428518.1"/>
    <property type="molecule type" value="Genomic_DNA"/>
</dbReference>
<protein>
    <recommendedName>
        <fullName evidence="4">DUF4283 domain-containing protein</fullName>
    </recommendedName>
</protein>
<gene>
    <name evidence="2" type="ORF">Salat_1151500</name>
</gene>
<evidence type="ECO:0000313" key="3">
    <source>
        <dbReference type="Proteomes" id="UP001293254"/>
    </source>
</evidence>
<dbReference type="InterPro" id="IPR040256">
    <property type="entry name" value="At4g02000-like"/>
</dbReference>
<sequence length="447" mass="48776">MLEYGLFEKFVAGVAGGCGSANVVVIVGGGGGLEGEGGGWAGKRVWGQRGEGGRRDEGQVSPAAIVDDDRGSGGQKINFTGVQASVAGFLLPLHCLPVFCQAFHAAAAGFLSSILFSLGTNISSSFSPIYFWDFEVLRKLYFCVFPAIFSAIFRQPEQPALAAPTADLSSLALHPAMAKQKKTKLETEKAGQPAKITSLPNTAPDSAMAASEPTGITQATHLGRWPVFYLRWPLLLKNMLDYFEFKEDDINITPVWAIFPSLPFECWHPNALGKIGSRLGTPIAMDSLTMSMERVSYARILVEVDASKKLVDQVESVLPNGTTRTQLVVYEFTPKFCSECHHFVHLNDSCKGIQPPAATATTTAAATVKTVVPKKLQDSEWTLVHRRNKNQKHIQQQYQQKISPATGSDEQDRQDRCSNKCASLQRILRCKPSLVRPGRKRFQSAKG</sequence>
<proteinExistence type="predicted"/>
<reference evidence="2" key="1">
    <citation type="submission" date="2020-06" db="EMBL/GenBank/DDBJ databases">
        <authorList>
            <person name="Li T."/>
            <person name="Hu X."/>
            <person name="Zhang T."/>
            <person name="Song X."/>
            <person name="Zhang H."/>
            <person name="Dai N."/>
            <person name="Sheng W."/>
            <person name="Hou X."/>
            <person name="Wei L."/>
        </authorList>
    </citation>
    <scope>NUCLEOTIDE SEQUENCE</scope>
    <source>
        <strain evidence="2">3651</strain>
        <tissue evidence="2">Leaf</tissue>
    </source>
</reference>
<comment type="caution">
    <text evidence="2">The sequence shown here is derived from an EMBL/GenBank/DDBJ whole genome shotgun (WGS) entry which is preliminary data.</text>
</comment>
<dbReference type="PANTHER" id="PTHR31286:SF168">
    <property type="entry name" value="DUF4283 DOMAIN-CONTAINING PROTEIN"/>
    <property type="match status" value="1"/>
</dbReference>
<name>A0AAE1YFB7_9LAMI</name>
<dbReference type="Proteomes" id="UP001293254">
    <property type="component" value="Unassembled WGS sequence"/>
</dbReference>
<evidence type="ECO:0000313" key="2">
    <source>
        <dbReference type="EMBL" id="KAK4428518.1"/>
    </source>
</evidence>
<dbReference type="PANTHER" id="PTHR31286">
    <property type="entry name" value="GLYCINE-RICH CELL WALL STRUCTURAL PROTEIN 1.8-LIKE"/>
    <property type="match status" value="1"/>
</dbReference>
<feature type="region of interest" description="Disordered" evidence="1">
    <location>
        <begin position="390"/>
        <end position="417"/>
    </location>
</feature>
<keyword evidence="3" id="KW-1185">Reference proteome</keyword>
<feature type="region of interest" description="Disordered" evidence="1">
    <location>
        <begin position="183"/>
        <end position="210"/>
    </location>
</feature>
<organism evidence="2 3">
    <name type="scientific">Sesamum alatum</name>
    <dbReference type="NCBI Taxonomy" id="300844"/>
    <lineage>
        <taxon>Eukaryota</taxon>
        <taxon>Viridiplantae</taxon>
        <taxon>Streptophyta</taxon>
        <taxon>Embryophyta</taxon>
        <taxon>Tracheophyta</taxon>
        <taxon>Spermatophyta</taxon>
        <taxon>Magnoliopsida</taxon>
        <taxon>eudicotyledons</taxon>
        <taxon>Gunneridae</taxon>
        <taxon>Pentapetalae</taxon>
        <taxon>asterids</taxon>
        <taxon>lamiids</taxon>
        <taxon>Lamiales</taxon>
        <taxon>Pedaliaceae</taxon>
        <taxon>Sesamum</taxon>
    </lineage>
</organism>
<reference evidence="2" key="2">
    <citation type="journal article" date="2024" name="Plant">
        <title>Genomic evolution and insights into agronomic trait innovations of Sesamum species.</title>
        <authorList>
            <person name="Miao H."/>
            <person name="Wang L."/>
            <person name="Qu L."/>
            <person name="Liu H."/>
            <person name="Sun Y."/>
            <person name="Le M."/>
            <person name="Wang Q."/>
            <person name="Wei S."/>
            <person name="Zheng Y."/>
            <person name="Lin W."/>
            <person name="Duan Y."/>
            <person name="Cao H."/>
            <person name="Xiong S."/>
            <person name="Wang X."/>
            <person name="Wei L."/>
            <person name="Li C."/>
            <person name="Ma Q."/>
            <person name="Ju M."/>
            <person name="Zhao R."/>
            <person name="Li G."/>
            <person name="Mu C."/>
            <person name="Tian Q."/>
            <person name="Mei H."/>
            <person name="Zhang T."/>
            <person name="Gao T."/>
            <person name="Zhang H."/>
        </authorList>
    </citation>
    <scope>NUCLEOTIDE SEQUENCE</scope>
    <source>
        <strain evidence="2">3651</strain>
    </source>
</reference>
<feature type="compositionally biased region" description="Low complexity" evidence="1">
    <location>
        <begin position="393"/>
        <end position="402"/>
    </location>
</feature>
<evidence type="ECO:0008006" key="4">
    <source>
        <dbReference type="Google" id="ProtNLM"/>
    </source>
</evidence>
<dbReference type="AlphaFoldDB" id="A0AAE1YFB7"/>
<evidence type="ECO:0000256" key="1">
    <source>
        <dbReference type="SAM" id="MobiDB-lite"/>
    </source>
</evidence>